<dbReference type="SUPFAM" id="SSF56112">
    <property type="entry name" value="Protein kinase-like (PK-like)"/>
    <property type="match status" value="1"/>
</dbReference>
<name>A0A2P7SKV6_9HYPH</name>
<dbReference type="GO" id="GO:0016740">
    <property type="term" value="F:transferase activity"/>
    <property type="evidence" value="ECO:0007669"/>
    <property type="project" value="UniProtKB-KW"/>
</dbReference>
<dbReference type="AlphaFoldDB" id="A0A2P7SKV6"/>
<comment type="caution">
    <text evidence="2">The sequence shown here is derived from an EMBL/GenBank/DDBJ whole genome shotgun (WGS) entry which is preliminary data.</text>
</comment>
<dbReference type="Pfam" id="PF01636">
    <property type="entry name" value="APH"/>
    <property type="match status" value="1"/>
</dbReference>
<keyword evidence="2" id="KW-0808">Transferase</keyword>
<dbReference type="InterPro" id="IPR016259">
    <property type="entry name" value="Hygromycin-B_Kinase"/>
</dbReference>
<organism evidence="2 3">
    <name type="scientific">Pseudaminobacter soli</name>
    <name type="common">ex Li et al. 2025</name>
    <dbReference type="NCBI Taxonomy" id="1295366"/>
    <lineage>
        <taxon>Bacteria</taxon>
        <taxon>Pseudomonadati</taxon>
        <taxon>Pseudomonadota</taxon>
        <taxon>Alphaproteobacteria</taxon>
        <taxon>Hyphomicrobiales</taxon>
        <taxon>Phyllobacteriaceae</taxon>
        <taxon>Pseudaminobacter</taxon>
    </lineage>
</organism>
<dbReference type="CDD" id="cd05120">
    <property type="entry name" value="APH_ChoK_like"/>
    <property type="match status" value="1"/>
</dbReference>
<evidence type="ECO:0000259" key="1">
    <source>
        <dbReference type="Pfam" id="PF01636"/>
    </source>
</evidence>
<dbReference type="EMBL" id="PXYL01000002">
    <property type="protein sequence ID" value="PSJ63123.1"/>
    <property type="molecule type" value="Genomic_DNA"/>
</dbReference>
<dbReference type="PIRSF" id="PIRSF000707">
    <property type="entry name" value="Hygromycin-B_kinase"/>
    <property type="match status" value="1"/>
</dbReference>
<keyword evidence="3" id="KW-1185">Reference proteome</keyword>
<dbReference type="InterPro" id="IPR011009">
    <property type="entry name" value="Kinase-like_dom_sf"/>
</dbReference>
<dbReference type="InterPro" id="IPR051678">
    <property type="entry name" value="AGP_Transferase"/>
</dbReference>
<proteinExistence type="predicted"/>
<dbReference type="RefSeq" id="WP_106723035.1">
    <property type="nucleotide sequence ID" value="NZ_PXYL01000002.1"/>
</dbReference>
<protein>
    <submittedName>
        <fullName evidence="2">Phosphotransferase</fullName>
    </submittedName>
</protein>
<dbReference type="InterPro" id="IPR002575">
    <property type="entry name" value="Aminoglycoside_PTrfase"/>
</dbReference>
<sequence length="317" mass="35367">MVEPPEIANETDFERWRSRPDQWLPLVNGIAREEGINPRNLSQFGNSTNLVIDLDDRLILKLFPPIYRTQFTSERNALRYLAGKMDVPIPSIEAEGERNGWGWLIITKLDGIVGSIAWSLLPEQEKERVLEQIGGAISSMQALPPGDLSTGKPSWRDFVKGQIDGCFERHRQLGMSPGFLSDLRVLLADAPSVIPLDAPPVILTGDWIPQNILLSEDRGVWKLAGVIDFGDVMTGWGEYDLLAPTAFMCAGSHGRTKSLLRGYGTVDGECDSAMRRRLLTLTFLHAESDLRKVDIDGWEDRATRLFDLGDIIWPGAD</sequence>
<dbReference type="OrthoDB" id="2801014at2"/>
<dbReference type="Proteomes" id="UP000240653">
    <property type="component" value="Unassembled WGS sequence"/>
</dbReference>
<reference evidence="2 3" key="1">
    <citation type="submission" date="2018-03" db="EMBL/GenBank/DDBJ databases">
        <title>The draft genome of Mesorhizobium soli JCM 19897.</title>
        <authorList>
            <person name="Li L."/>
            <person name="Liu L."/>
            <person name="Liang L."/>
            <person name="Wang T."/>
            <person name="Zhang X."/>
        </authorList>
    </citation>
    <scope>NUCLEOTIDE SEQUENCE [LARGE SCALE GENOMIC DNA]</scope>
    <source>
        <strain evidence="2 3">JCM 19897</strain>
    </source>
</reference>
<accession>A0A2P7SKV6</accession>
<dbReference type="Gene3D" id="3.90.1200.10">
    <property type="match status" value="1"/>
</dbReference>
<evidence type="ECO:0000313" key="3">
    <source>
        <dbReference type="Proteomes" id="UP000240653"/>
    </source>
</evidence>
<dbReference type="PANTHER" id="PTHR21310">
    <property type="entry name" value="AMINOGLYCOSIDE PHOSPHOTRANSFERASE-RELATED-RELATED"/>
    <property type="match status" value="1"/>
</dbReference>
<feature type="domain" description="Aminoglycoside phosphotransferase" evidence="1">
    <location>
        <begin position="42"/>
        <end position="268"/>
    </location>
</feature>
<dbReference type="PANTHER" id="PTHR21310:SF15">
    <property type="entry name" value="AMINOGLYCOSIDE PHOSPHOTRANSFERASE DOMAIN-CONTAINING PROTEIN"/>
    <property type="match status" value="1"/>
</dbReference>
<evidence type="ECO:0000313" key="2">
    <source>
        <dbReference type="EMBL" id="PSJ63123.1"/>
    </source>
</evidence>
<gene>
    <name evidence="2" type="ORF">C7I85_06135</name>
</gene>